<evidence type="ECO:0000313" key="3">
    <source>
        <dbReference type="Proteomes" id="UP000178348"/>
    </source>
</evidence>
<feature type="domain" description="Phosphoribosyltransferase" evidence="1">
    <location>
        <begin position="117"/>
        <end position="253"/>
    </location>
</feature>
<organism evidence="2 3">
    <name type="scientific">Candidatus Liptonbacteria bacterium RIFCSPLOWO2_01_FULL_53_13</name>
    <dbReference type="NCBI Taxonomy" id="1798651"/>
    <lineage>
        <taxon>Bacteria</taxon>
        <taxon>Candidatus Liptoniibacteriota</taxon>
    </lineage>
</organism>
<reference evidence="2 3" key="1">
    <citation type="journal article" date="2016" name="Nat. Commun.">
        <title>Thousands of microbial genomes shed light on interconnected biogeochemical processes in an aquifer system.</title>
        <authorList>
            <person name="Anantharaman K."/>
            <person name="Brown C.T."/>
            <person name="Hug L.A."/>
            <person name="Sharon I."/>
            <person name="Castelle C.J."/>
            <person name="Probst A.J."/>
            <person name="Thomas B.C."/>
            <person name="Singh A."/>
            <person name="Wilkins M.J."/>
            <person name="Karaoz U."/>
            <person name="Brodie E.L."/>
            <person name="Williams K.H."/>
            <person name="Hubbard S.S."/>
            <person name="Banfield J.F."/>
        </authorList>
    </citation>
    <scope>NUCLEOTIDE SEQUENCE [LARGE SCALE GENOMIC DNA]</scope>
</reference>
<sequence>MELLPENHAEALQRLRRVMFGRQEKDEAFHPLTEEELVLLEWAIRRYDSKNGGPLIVCHGDHKDAKGVKRAYYPLRRDYIEGGFPLTSPAEFRAASDIVVDDLLVQAMCQLDIRPERDLICVIWRAGLAFLSAAKRRGFNWFVHLGMARDEKTAKPETYFREKILVTNPEARILICDPMLATGGSLLEAIEVLRGRGFSNGRIRIASVIVAPEGVVRVLQGHPGVRMVVGALDEGLDPNAYIKPGIGDFGDRLCDGLHHSRISEWHTKGMLSYEAALALQQRMDAMARLS</sequence>
<comment type="caution">
    <text evidence="2">The sequence shown here is derived from an EMBL/GenBank/DDBJ whole genome shotgun (WGS) entry which is preliminary data.</text>
</comment>
<evidence type="ECO:0000313" key="2">
    <source>
        <dbReference type="EMBL" id="OGZ00469.1"/>
    </source>
</evidence>
<protein>
    <recommendedName>
        <fullName evidence="1">Phosphoribosyltransferase domain-containing protein</fullName>
    </recommendedName>
</protein>
<dbReference type="SUPFAM" id="SSF53271">
    <property type="entry name" value="PRTase-like"/>
    <property type="match status" value="1"/>
</dbReference>
<proteinExistence type="predicted"/>
<dbReference type="Gene3D" id="3.40.50.2020">
    <property type="match status" value="1"/>
</dbReference>
<accession>A0A1G2CGE5</accession>
<dbReference type="InterPro" id="IPR029057">
    <property type="entry name" value="PRTase-like"/>
</dbReference>
<dbReference type="CDD" id="cd06223">
    <property type="entry name" value="PRTases_typeI"/>
    <property type="match status" value="1"/>
</dbReference>
<dbReference type="Proteomes" id="UP000178348">
    <property type="component" value="Unassembled WGS sequence"/>
</dbReference>
<evidence type="ECO:0000259" key="1">
    <source>
        <dbReference type="Pfam" id="PF14681"/>
    </source>
</evidence>
<dbReference type="Pfam" id="PF14681">
    <property type="entry name" value="UPRTase"/>
    <property type="match status" value="1"/>
</dbReference>
<name>A0A1G2CGE5_9BACT</name>
<dbReference type="AlphaFoldDB" id="A0A1G2CGE5"/>
<dbReference type="EMBL" id="MHLB01000064">
    <property type="protein sequence ID" value="OGZ00469.1"/>
    <property type="molecule type" value="Genomic_DNA"/>
</dbReference>
<dbReference type="InterPro" id="IPR000836">
    <property type="entry name" value="PRTase_dom"/>
</dbReference>
<gene>
    <name evidence="2" type="ORF">A2946_00455</name>
</gene>